<protein>
    <submittedName>
        <fullName evidence="1">Uncharacterized protein</fullName>
    </submittedName>
</protein>
<keyword evidence="2" id="KW-1185">Reference proteome</keyword>
<accession>A0ABP5CTT4</accession>
<name>A0ABP5CTT4_9MICO</name>
<reference evidence="2" key="1">
    <citation type="journal article" date="2019" name="Int. J. Syst. Evol. Microbiol.">
        <title>The Global Catalogue of Microorganisms (GCM) 10K type strain sequencing project: providing services to taxonomists for standard genome sequencing and annotation.</title>
        <authorList>
            <consortium name="The Broad Institute Genomics Platform"/>
            <consortium name="The Broad Institute Genome Sequencing Center for Infectious Disease"/>
            <person name="Wu L."/>
            <person name="Ma J."/>
        </authorList>
    </citation>
    <scope>NUCLEOTIDE SEQUENCE [LARGE SCALE GENOMIC DNA]</scope>
    <source>
        <strain evidence="2">JCM 14901</strain>
    </source>
</reference>
<evidence type="ECO:0000313" key="2">
    <source>
        <dbReference type="Proteomes" id="UP001499933"/>
    </source>
</evidence>
<evidence type="ECO:0000313" key="1">
    <source>
        <dbReference type="EMBL" id="GAA1968752.1"/>
    </source>
</evidence>
<comment type="caution">
    <text evidence="1">The sequence shown here is derived from an EMBL/GenBank/DDBJ whole genome shotgun (WGS) entry which is preliminary data.</text>
</comment>
<sequence>MALDPDIRQMVFWLGYGAGHGVSVVLPPGGPREPPEIPTYAPADLVARLQKLDGELTDDLAVVAALRATVDSARCWQEPDGEDVVARLREVAAALHEVAEAILSSTTAAGWNAARGVEQWAADWRAEGDTSPLPSGARSVLVDWDRAQRDEERRAESERPRDPHANWSGTWWSVPQTILSTRGRVKDALELVEDSAGWDAATVIPVRGTGRELEISSRHDWAELCRAYPLAVTASRRHDWFRVTGRDGRWLIPDWPRIAEEWDAVHLTTFAYLCAATTLIAIDAEYATVIGGWAPDSTLWLTDVAREWEGPRQQWVRLSGSDEWIREN</sequence>
<gene>
    <name evidence="1" type="ORF">GCM10009776_34830</name>
</gene>
<organism evidence="1 2">
    <name type="scientific">Microbacterium deminutum</name>
    <dbReference type="NCBI Taxonomy" id="344164"/>
    <lineage>
        <taxon>Bacteria</taxon>
        <taxon>Bacillati</taxon>
        <taxon>Actinomycetota</taxon>
        <taxon>Actinomycetes</taxon>
        <taxon>Micrococcales</taxon>
        <taxon>Microbacteriaceae</taxon>
        <taxon>Microbacterium</taxon>
    </lineage>
</organism>
<dbReference type="EMBL" id="BAAAOG010000010">
    <property type="protein sequence ID" value="GAA1968752.1"/>
    <property type="molecule type" value="Genomic_DNA"/>
</dbReference>
<proteinExistence type="predicted"/>
<dbReference type="Proteomes" id="UP001499933">
    <property type="component" value="Unassembled WGS sequence"/>
</dbReference>